<evidence type="ECO:0000256" key="1">
    <source>
        <dbReference type="SAM" id="SignalP"/>
    </source>
</evidence>
<reference evidence="2 3" key="1">
    <citation type="submission" date="2017-06" db="EMBL/GenBank/DDBJ databases">
        <authorList>
            <person name="Kim H.J."/>
            <person name="Triplett B.A."/>
        </authorList>
    </citation>
    <scope>NUCLEOTIDE SEQUENCE [LARGE SCALE GENOMIC DNA]</scope>
    <source>
        <strain evidence="2 3">DSM 25597</strain>
    </source>
</reference>
<keyword evidence="3" id="KW-1185">Reference proteome</keyword>
<gene>
    <name evidence="2" type="ORF">SAMN06265376_107299</name>
</gene>
<dbReference type="EMBL" id="FZNY01000007">
    <property type="protein sequence ID" value="SNS18849.1"/>
    <property type="molecule type" value="Genomic_DNA"/>
</dbReference>
<dbReference type="Proteomes" id="UP000198379">
    <property type="component" value="Unassembled WGS sequence"/>
</dbReference>
<name>A0A239CFU4_9FLAO</name>
<sequence length="152" mass="16582">MKKSLYLFAFLPLFLTSCITTRTMNATATIPAGTEVNYSKVINPAYAKDYIDADIITQVEFYSAGKANNDLTKVPKGNVVFQVIPVGGSAKNAPFGGGQVGDYVFLPKEQSDLIFDLQRGDKIQLRGGTRVKKYYINGAEIIVFIASSVTKL</sequence>
<feature type="chain" id="PRO_5013257964" description="Lipoprotein" evidence="1">
    <location>
        <begin position="29"/>
        <end position="152"/>
    </location>
</feature>
<accession>A0A239CFU4</accession>
<organism evidence="2 3">
    <name type="scientific">Dokdonia pacifica</name>
    <dbReference type="NCBI Taxonomy" id="1627892"/>
    <lineage>
        <taxon>Bacteria</taxon>
        <taxon>Pseudomonadati</taxon>
        <taxon>Bacteroidota</taxon>
        <taxon>Flavobacteriia</taxon>
        <taxon>Flavobacteriales</taxon>
        <taxon>Flavobacteriaceae</taxon>
        <taxon>Dokdonia</taxon>
    </lineage>
</organism>
<evidence type="ECO:0000313" key="3">
    <source>
        <dbReference type="Proteomes" id="UP000198379"/>
    </source>
</evidence>
<feature type="signal peptide" evidence="1">
    <location>
        <begin position="1"/>
        <end position="28"/>
    </location>
</feature>
<dbReference type="OrthoDB" id="9625859at2"/>
<evidence type="ECO:0000313" key="2">
    <source>
        <dbReference type="EMBL" id="SNS18849.1"/>
    </source>
</evidence>
<proteinExistence type="predicted"/>
<dbReference type="RefSeq" id="WP_089373290.1">
    <property type="nucleotide sequence ID" value="NZ_BMEP01000004.1"/>
</dbReference>
<evidence type="ECO:0008006" key="4">
    <source>
        <dbReference type="Google" id="ProtNLM"/>
    </source>
</evidence>
<dbReference type="AlphaFoldDB" id="A0A239CFU4"/>
<keyword evidence="1" id="KW-0732">Signal</keyword>
<protein>
    <recommendedName>
        <fullName evidence="4">Lipoprotein</fullName>
    </recommendedName>
</protein>
<dbReference type="PROSITE" id="PS51257">
    <property type="entry name" value="PROKAR_LIPOPROTEIN"/>
    <property type="match status" value="1"/>
</dbReference>